<feature type="region of interest" description="Disordered" evidence="2">
    <location>
        <begin position="1"/>
        <end position="37"/>
    </location>
</feature>
<dbReference type="Pfam" id="PF03816">
    <property type="entry name" value="LytR_cpsA_psr"/>
    <property type="match status" value="1"/>
</dbReference>
<keyword evidence="3" id="KW-0472">Membrane</keyword>
<evidence type="ECO:0000313" key="5">
    <source>
        <dbReference type="EMBL" id="GAA1106480.1"/>
    </source>
</evidence>
<evidence type="ECO:0000259" key="4">
    <source>
        <dbReference type="Pfam" id="PF03816"/>
    </source>
</evidence>
<evidence type="ECO:0000256" key="2">
    <source>
        <dbReference type="SAM" id="MobiDB-lite"/>
    </source>
</evidence>
<feature type="compositionally biased region" description="Pro residues" evidence="2">
    <location>
        <begin position="1"/>
        <end position="15"/>
    </location>
</feature>
<dbReference type="NCBIfam" id="TIGR00350">
    <property type="entry name" value="lytR_cpsA_psr"/>
    <property type="match status" value="1"/>
</dbReference>
<evidence type="ECO:0000256" key="3">
    <source>
        <dbReference type="SAM" id="Phobius"/>
    </source>
</evidence>
<keyword evidence="3" id="KW-1133">Transmembrane helix</keyword>
<feature type="compositionally biased region" description="Pro residues" evidence="2">
    <location>
        <begin position="24"/>
        <end position="35"/>
    </location>
</feature>
<feature type="compositionally biased region" description="Basic and acidic residues" evidence="2">
    <location>
        <begin position="348"/>
        <end position="359"/>
    </location>
</feature>
<dbReference type="InterPro" id="IPR004474">
    <property type="entry name" value="LytR_CpsA_psr"/>
</dbReference>
<dbReference type="EMBL" id="BAAALD010000067">
    <property type="protein sequence ID" value="GAA1106480.1"/>
    <property type="molecule type" value="Genomic_DNA"/>
</dbReference>
<comment type="similarity">
    <text evidence="1">Belongs to the LytR/CpsA/Psr (LCP) family.</text>
</comment>
<gene>
    <name evidence="5" type="ORF">GCM10009663_55660</name>
</gene>
<organism evidence="5 6">
    <name type="scientific">Kitasatospora arboriphila</name>
    <dbReference type="NCBI Taxonomy" id="258052"/>
    <lineage>
        <taxon>Bacteria</taxon>
        <taxon>Bacillati</taxon>
        <taxon>Actinomycetota</taxon>
        <taxon>Actinomycetes</taxon>
        <taxon>Kitasatosporales</taxon>
        <taxon>Streptomycetaceae</taxon>
        <taxon>Kitasatospora</taxon>
    </lineage>
</organism>
<feature type="domain" description="Cell envelope-related transcriptional attenuator" evidence="4">
    <location>
        <begin position="115"/>
        <end position="270"/>
    </location>
</feature>
<feature type="transmembrane region" description="Helical" evidence="3">
    <location>
        <begin position="42"/>
        <end position="65"/>
    </location>
</feature>
<accession>A0ABN1TYD9</accession>
<keyword evidence="3" id="KW-0812">Transmembrane</keyword>
<proteinExistence type="inferred from homology"/>
<dbReference type="Gene3D" id="3.40.630.190">
    <property type="entry name" value="LCP protein"/>
    <property type="match status" value="1"/>
</dbReference>
<sequence length="359" mass="38628">MSSDPPPPPELPPQDAPSASAAPGPTPEPGTPGRPPWYRRRAVRLAALGTALLVAGCTAAGWAAYQRLERNIRTDDATARALDRHAGDRPGQLVAGAQNILVMGTDREPGADSERSDTVLLLHISADRRRAAVVGVPRDLMVSVPSCEQPGGGLSRAQYAQFNWAFQFGGPACTIRAFEQLTGVRVDHHLLVDFDGFRKVVDALGGVEVDLPVSEYHEEEQIYLPAGRQVLRGDAALAYFRARHGVGDGSDTARMARDRDFLQALSDQVRSRGVLSDPFRLYPLLDTVSATLTADSGLASVPRLYSLADALRSVPDGATAFLTVPRKPYPQDPDRDVPAEPAASRLFSELREDRPVTAG</sequence>
<evidence type="ECO:0000256" key="1">
    <source>
        <dbReference type="ARBA" id="ARBA00006068"/>
    </source>
</evidence>
<feature type="region of interest" description="Disordered" evidence="2">
    <location>
        <begin position="325"/>
        <end position="359"/>
    </location>
</feature>
<dbReference type="InterPro" id="IPR050922">
    <property type="entry name" value="LytR/CpsA/Psr_CW_biosynth"/>
</dbReference>
<reference evidence="5 6" key="1">
    <citation type="journal article" date="2019" name="Int. J. Syst. Evol. Microbiol.">
        <title>The Global Catalogue of Microorganisms (GCM) 10K type strain sequencing project: providing services to taxonomists for standard genome sequencing and annotation.</title>
        <authorList>
            <consortium name="The Broad Institute Genomics Platform"/>
            <consortium name="The Broad Institute Genome Sequencing Center for Infectious Disease"/>
            <person name="Wu L."/>
            <person name="Ma J."/>
        </authorList>
    </citation>
    <scope>NUCLEOTIDE SEQUENCE [LARGE SCALE GENOMIC DNA]</scope>
    <source>
        <strain evidence="5 6">JCM 13002</strain>
    </source>
</reference>
<dbReference type="Proteomes" id="UP001499987">
    <property type="component" value="Unassembled WGS sequence"/>
</dbReference>
<comment type="caution">
    <text evidence="5">The sequence shown here is derived from an EMBL/GenBank/DDBJ whole genome shotgun (WGS) entry which is preliminary data.</text>
</comment>
<evidence type="ECO:0000313" key="6">
    <source>
        <dbReference type="Proteomes" id="UP001499987"/>
    </source>
</evidence>
<protein>
    <submittedName>
        <fullName evidence="5">LCP family protein</fullName>
    </submittedName>
</protein>
<dbReference type="PANTHER" id="PTHR33392:SF6">
    <property type="entry name" value="POLYISOPRENYL-TEICHOIC ACID--PEPTIDOGLYCAN TEICHOIC ACID TRANSFERASE TAGU"/>
    <property type="match status" value="1"/>
</dbReference>
<dbReference type="PANTHER" id="PTHR33392">
    <property type="entry name" value="POLYISOPRENYL-TEICHOIC ACID--PEPTIDOGLYCAN TEICHOIC ACID TRANSFERASE TAGU"/>
    <property type="match status" value="1"/>
</dbReference>
<keyword evidence="6" id="KW-1185">Reference proteome</keyword>
<name>A0ABN1TYD9_9ACTN</name>